<gene>
    <name evidence="1" type="ORF">BDM02DRAFT_3112652</name>
</gene>
<name>A0ACB6ZKC5_THEGA</name>
<keyword evidence="2" id="KW-1185">Reference proteome</keyword>
<dbReference type="EMBL" id="MU117989">
    <property type="protein sequence ID" value="KAF9650057.1"/>
    <property type="molecule type" value="Genomic_DNA"/>
</dbReference>
<comment type="caution">
    <text evidence="1">The sequence shown here is derived from an EMBL/GenBank/DDBJ whole genome shotgun (WGS) entry which is preliminary data.</text>
</comment>
<sequence>MTYSVFCMGNPLLDLQVTGGEELLEKYELKANDAILAEEKHAKIYDEVVRDYKVTYVAGGAAQNAARGAAYILPPKSVVYTGCVGDDDLAEQLKAANAREGLDDVYYVKKGEKTGACAVVITGHHRSLVTTLRAAEKFEQSHLSSPTVAPLIDAAKIFYVEGYFLTHGTESVLEVSKKASEKGKIFVLNLSAPFIAQFFGAQLQKILPYIDYLIGNEAEAEAWANANGLPDPKDLPAVAKALAQQPKSNPSRDRVVIFTHGAQETVAVSSSNPTSHKTYPVNALKDEDIVDTNGAGDAFAGGFLGALAAGKSLDEAIEVGHTLGTMCVTQVGPQYKWPRVKVL</sequence>
<dbReference type="Proteomes" id="UP000886501">
    <property type="component" value="Unassembled WGS sequence"/>
</dbReference>
<accession>A0ACB6ZKC5</accession>
<reference evidence="1" key="1">
    <citation type="submission" date="2019-10" db="EMBL/GenBank/DDBJ databases">
        <authorList>
            <consortium name="DOE Joint Genome Institute"/>
            <person name="Kuo A."/>
            <person name="Miyauchi S."/>
            <person name="Kiss E."/>
            <person name="Drula E."/>
            <person name="Kohler A."/>
            <person name="Sanchez-Garcia M."/>
            <person name="Andreopoulos B."/>
            <person name="Barry K.W."/>
            <person name="Bonito G."/>
            <person name="Buee M."/>
            <person name="Carver A."/>
            <person name="Chen C."/>
            <person name="Cichocki N."/>
            <person name="Clum A."/>
            <person name="Culley D."/>
            <person name="Crous P.W."/>
            <person name="Fauchery L."/>
            <person name="Girlanda M."/>
            <person name="Hayes R."/>
            <person name="Keri Z."/>
            <person name="Labutti K."/>
            <person name="Lipzen A."/>
            <person name="Lombard V."/>
            <person name="Magnuson J."/>
            <person name="Maillard F."/>
            <person name="Morin E."/>
            <person name="Murat C."/>
            <person name="Nolan M."/>
            <person name="Ohm R."/>
            <person name="Pangilinan J."/>
            <person name="Pereira M."/>
            <person name="Perotto S."/>
            <person name="Peter M."/>
            <person name="Riley R."/>
            <person name="Sitrit Y."/>
            <person name="Stielow B."/>
            <person name="Szollosi G."/>
            <person name="Zifcakova L."/>
            <person name="Stursova M."/>
            <person name="Spatafora J.W."/>
            <person name="Tedersoo L."/>
            <person name="Vaario L.-M."/>
            <person name="Yamada A."/>
            <person name="Yan M."/>
            <person name="Wang P."/>
            <person name="Xu J."/>
            <person name="Bruns T."/>
            <person name="Baldrian P."/>
            <person name="Vilgalys R."/>
            <person name="Henrissat B."/>
            <person name="Grigoriev I.V."/>
            <person name="Hibbett D."/>
            <person name="Nagy L.G."/>
            <person name="Martin F.M."/>
        </authorList>
    </citation>
    <scope>NUCLEOTIDE SEQUENCE</scope>
    <source>
        <strain evidence="1">P2</strain>
    </source>
</reference>
<organism evidence="1 2">
    <name type="scientific">Thelephora ganbajun</name>
    <name type="common">Ganba fungus</name>
    <dbReference type="NCBI Taxonomy" id="370292"/>
    <lineage>
        <taxon>Eukaryota</taxon>
        <taxon>Fungi</taxon>
        <taxon>Dikarya</taxon>
        <taxon>Basidiomycota</taxon>
        <taxon>Agaricomycotina</taxon>
        <taxon>Agaricomycetes</taxon>
        <taxon>Thelephorales</taxon>
        <taxon>Thelephoraceae</taxon>
        <taxon>Thelephora</taxon>
    </lineage>
</organism>
<evidence type="ECO:0000313" key="1">
    <source>
        <dbReference type="EMBL" id="KAF9650057.1"/>
    </source>
</evidence>
<evidence type="ECO:0000313" key="2">
    <source>
        <dbReference type="Proteomes" id="UP000886501"/>
    </source>
</evidence>
<protein>
    <submittedName>
        <fullName evidence="1">Ribokinase-like protein</fullName>
    </submittedName>
</protein>
<proteinExistence type="predicted"/>
<reference evidence="1" key="2">
    <citation type="journal article" date="2020" name="Nat. Commun.">
        <title>Large-scale genome sequencing of mycorrhizal fungi provides insights into the early evolution of symbiotic traits.</title>
        <authorList>
            <person name="Miyauchi S."/>
            <person name="Kiss E."/>
            <person name="Kuo A."/>
            <person name="Drula E."/>
            <person name="Kohler A."/>
            <person name="Sanchez-Garcia M."/>
            <person name="Morin E."/>
            <person name="Andreopoulos B."/>
            <person name="Barry K.W."/>
            <person name="Bonito G."/>
            <person name="Buee M."/>
            <person name="Carver A."/>
            <person name="Chen C."/>
            <person name="Cichocki N."/>
            <person name="Clum A."/>
            <person name="Culley D."/>
            <person name="Crous P.W."/>
            <person name="Fauchery L."/>
            <person name="Girlanda M."/>
            <person name="Hayes R.D."/>
            <person name="Keri Z."/>
            <person name="LaButti K."/>
            <person name="Lipzen A."/>
            <person name="Lombard V."/>
            <person name="Magnuson J."/>
            <person name="Maillard F."/>
            <person name="Murat C."/>
            <person name="Nolan M."/>
            <person name="Ohm R.A."/>
            <person name="Pangilinan J."/>
            <person name="Pereira M.F."/>
            <person name="Perotto S."/>
            <person name="Peter M."/>
            <person name="Pfister S."/>
            <person name="Riley R."/>
            <person name="Sitrit Y."/>
            <person name="Stielow J.B."/>
            <person name="Szollosi G."/>
            <person name="Zifcakova L."/>
            <person name="Stursova M."/>
            <person name="Spatafora J.W."/>
            <person name="Tedersoo L."/>
            <person name="Vaario L.M."/>
            <person name="Yamada A."/>
            <person name="Yan M."/>
            <person name="Wang P."/>
            <person name="Xu J."/>
            <person name="Bruns T."/>
            <person name="Baldrian P."/>
            <person name="Vilgalys R."/>
            <person name="Dunand C."/>
            <person name="Henrissat B."/>
            <person name="Grigoriev I.V."/>
            <person name="Hibbett D."/>
            <person name="Nagy L.G."/>
            <person name="Martin F.M."/>
        </authorList>
    </citation>
    <scope>NUCLEOTIDE SEQUENCE</scope>
    <source>
        <strain evidence="1">P2</strain>
    </source>
</reference>